<dbReference type="Proteomes" id="UP000078542">
    <property type="component" value="Unassembled WGS sequence"/>
</dbReference>
<organism evidence="1 2">
    <name type="scientific">Cyphomyrmex costatus</name>
    <dbReference type="NCBI Taxonomy" id="456900"/>
    <lineage>
        <taxon>Eukaryota</taxon>
        <taxon>Metazoa</taxon>
        <taxon>Ecdysozoa</taxon>
        <taxon>Arthropoda</taxon>
        <taxon>Hexapoda</taxon>
        <taxon>Insecta</taxon>
        <taxon>Pterygota</taxon>
        <taxon>Neoptera</taxon>
        <taxon>Endopterygota</taxon>
        <taxon>Hymenoptera</taxon>
        <taxon>Apocrita</taxon>
        <taxon>Aculeata</taxon>
        <taxon>Formicoidea</taxon>
        <taxon>Formicidae</taxon>
        <taxon>Myrmicinae</taxon>
        <taxon>Cyphomyrmex</taxon>
    </lineage>
</organism>
<evidence type="ECO:0000313" key="2">
    <source>
        <dbReference type="Proteomes" id="UP000078542"/>
    </source>
</evidence>
<evidence type="ECO:0000313" key="1">
    <source>
        <dbReference type="EMBL" id="KYN04036.1"/>
    </source>
</evidence>
<proteinExistence type="predicted"/>
<dbReference type="EMBL" id="KQ977279">
    <property type="protein sequence ID" value="KYN04036.1"/>
    <property type="molecule type" value="Genomic_DNA"/>
</dbReference>
<sequence length="100" mass="11683">YTDAMARMHCDDCVQCCLTLKQQVVFDIVDRHFTWLSLRAIQPYASRHAHSWGLSLTIARARDDSRMEKLVKRLTHDVVIAHYNRRCVMQAGHVCRTLQL</sequence>
<accession>A0A195CTL7</accession>
<protein>
    <submittedName>
        <fullName evidence="1">Uncharacterized protein</fullName>
    </submittedName>
</protein>
<dbReference type="AlphaFoldDB" id="A0A195CTL7"/>
<reference evidence="1 2" key="1">
    <citation type="submission" date="2016-03" db="EMBL/GenBank/DDBJ databases">
        <title>Cyphomyrmex costatus WGS genome.</title>
        <authorList>
            <person name="Nygaard S."/>
            <person name="Hu H."/>
            <person name="Boomsma J."/>
            <person name="Zhang G."/>
        </authorList>
    </citation>
    <scope>NUCLEOTIDE SEQUENCE [LARGE SCALE GENOMIC DNA]</scope>
    <source>
        <strain evidence="1">MS0001</strain>
        <tissue evidence="1">Whole body</tissue>
    </source>
</reference>
<feature type="non-terminal residue" evidence="1">
    <location>
        <position position="1"/>
    </location>
</feature>
<name>A0A195CTL7_9HYME</name>
<gene>
    <name evidence="1" type="ORF">ALC62_04800</name>
</gene>
<keyword evidence="2" id="KW-1185">Reference proteome</keyword>